<organism evidence="1 2">
    <name type="scientific">Armillaria ostoyae</name>
    <name type="common">Armillaria root rot fungus</name>
    <dbReference type="NCBI Taxonomy" id="47428"/>
    <lineage>
        <taxon>Eukaryota</taxon>
        <taxon>Fungi</taxon>
        <taxon>Dikarya</taxon>
        <taxon>Basidiomycota</taxon>
        <taxon>Agaricomycotina</taxon>
        <taxon>Agaricomycetes</taxon>
        <taxon>Agaricomycetidae</taxon>
        <taxon>Agaricales</taxon>
        <taxon>Marasmiineae</taxon>
        <taxon>Physalacriaceae</taxon>
        <taxon>Armillaria</taxon>
    </lineage>
</organism>
<dbReference type="Proteomes" id="UP000219338">
    <property type="component" value="Unassembled WGS sequence"/>
</dbReference>
<protein>
    <recommendedName>
        <fullName evidence="3">F-box domain-containing protein</fullName>
    </recommendedName>
</protein>
<evidence type="ECO:0000313" key="2">
    <source>
        <dbReference type="Proteomes" id="UP000219338"/>
    </source>
</evidence>
<dbReference type="AlphaFoldDB" id="A0A284QKD0"/>
<evidence type="ECO:0008006" key="3">
    <source>
        <dbReference type="Google" id="ProtNLM"/>
    </source>
</evidence>
<proteinExistence type="predicted"/>
<gene>
    <name evidence="1" type="ORF">ARMOST_00175</name>
</gene>
<keyword evidence="2" id="KW-1185">Reference proteome</keyword>
<sequence>MDEDVLSKIPDLPIELEREIFELAATLYPGSAYHLTTISKRVQIWMEILIYQTVVLDLPKSRTNLFLRTVDSRPASFFASRVKNLYLTFVSFPQAWKVLSVCTGVTNLACWTATSSQELLPLPRQPLERLSVGIAALMQLCETHKPDFSHPAFRALTHLDITEPPTSSVDIDWSALYKLPKLTHISIGNLTESRHLFLLKELLTNCESLLCLVVISDHGEFTKPVSEEIDDRRLKILPYFHHPKDYCTYWKDVQRGLPDFWGYLEYN</sequence>
<reference evidence="2" key="1">
    <citation type="journal article" date="2017" name="Nat. Ecol. Evol.">
        <title>Genome expansion and lineage-specific genetic innovations in the forest pathogenic fungi Armillaria.</title>
        <authorList>
            <person name="Sipos G."/>
            <person name="Prasanna A.N."/>
            <person name="Walter M.C."/>
            <person name="O'Connor E."/>
            <person name="Balint B."/>
            <person name="Krizsan K."/>
            <person name="Kiss B."/>
            <person name="Hess J."/>
            <person name="Varga T."/>
            <person name="Slot J."/>
            <person name="Riley R."/>
            <person name="Boka B."/>
            <person name="Rigling D."/>
            <person name="Barry K."/>
            <person name="Lee J."/>
            <person name="Mihaltcheva S."/>
            <person name="LaButti K."/>
            <person name="Lipzen A."/>
            <person name="Waldron R."/>
            <person name="Moloney N.M."/>
            <person name="Sperisen C."/>
            <person name="Kredics L."/>
            <person name="Vagvoelgyi C."/>
            <person name="Patrignani A."/>
            <person name="Fitzpatrick D."/>
            <person name="Nagy I."/>
            <person name="Doyle S."/>
            <person name="Anderson J.B."/>
            <person name="Grigoriev I.V."/>
            <person name="Gueldener U."/>
            <person name="Muensterkoetter M."/>
            <person name="Nagy L.G."/>
        </authorList>
    </citation>
    <scope>NUCLEOTIDE SEQUENCE [LARGE SCALE GENOMIC DNA]</scope>
    <source>
        <strain evidence="2">C18/9</strain>
    </source>
</reference>
<dbReference type="OMA" id="THISIGN"/>
<accession>A0A284QKD0</accession>
<name>A0A284QKD0_ARMOS</name>
<dbReference type="OrthoDB" id="2913000at2759"/>
<evidence type="ECO:0000313" key="1">
    <source>
        <dbReference type="EMBL" id="SJK96926.1"/>
    </source>
</evidence>
<dbReference type="EMBL" id="FUEG01000001">
    <property type="protein sequence ID" value="SJK96926.1"/>
    <property type="molecule type" value="Genomic_DNA"/>
</dbReference>